<proteinExistence type="predicted"/>
<keyword evidence="1" id="KW-0472">Membrane</keyword>
<reference evidence="2 3" key="1">
    <citation type="submission" date="2017-11" db="EMBL/GenBank/DDBJ databases">
        <title>Comparative genomic analysis of Holospora spp., intranuclear symbionts of paramecia.</title>
        <authorList>
            <person name="Garushyants S.K."/>
            <person name="Beliavskaya A."/>
            <person name="Malko D.B."/>
            <person name="Logacheva M.D."/>
            <person name="Rautian M.S."/>
            <person name="Gelfand M.S."/>
        </authorList>
    </citation>
    <scope>NUCLEOTIDE SEQUENCE [LARGE SCALE GENOMIC DNA]</scope>
    <source>
        <strain evidence="3">02AZ16</strain>
    </source>
</reference>
<keyword evidence="1" id="KW-0812">Transmembrane</keyword>
<organism evidence="2 3">
    <name type="scientific">Holospora curviuscula</name>
    <dbReference type="NCBI Taxonomy" id="1082868"/>
    <lineage>
        <taxon>Bacteria</taxon>
        <taxon>Pseudomonadati</taxon>
        <taxon>Pseudomonadota</taxon>
        <taxon>Alphaproteobacteria</taxon>
        <taxon>Holosporales</taxon>
        <taxon>Holosporaceae</taxon>
        <taxon>Holospora</taxon>
    </lineage>
</organism>
<dbReference type="EMBL" id="PHHC01000064">
    <property type="protein sequence ID" value="PPE05611.1"/>
    <property type="molecule type" value="Genomic_DNA"/>
</dbReference>
<evidence type="ECO:0000313" key="2">
    <source>
        <dbReference type="EMBL" id="PPE05611.1"/>
    </source>
</evidence>
<name>A0A2S5RE71_9PROT</name>
<keyword evidence="1" id="KW-1133">Transmembrane helix</keyword>
<evidence type="ECO:0000256" key="1">
    <source>
        <dbReference type="SAM" id="Phobius"/>
    </source>
</evidence>
<dbReference type="AlphaFoldDB" id="A0A2S5RE71"/>
<comment type="caution">
    <text evidence="2">The sequence shown here is derived from an EMBL/GenBank/DDBJ whole genome shotgun (WGS) entry which is preliminary data.</text>
</comment>
<evidence type="ECO:0000313" key="3">
    <source>
        <dbReference type="Proteomes" id="UP000239425"/>
    </source>
</evidence>
<feature type="transmembrane region" description="Helical" evidence="1">
    <location>
        <begin position="20"/>
        <end position="38"/>
    </location>
</feature>
<dbReference type="Proteomes" id="UP000239425">
    <property type="component" value="Unassembled WGS sequence"/>
</dbReference>
<gene>
    <name evidence="2" type="ORF">HCUR_00259</name>
</gene>
<sequence length="67" mass="7816">MIFSGFPSIEIIETSRVRWTVFVCAIFGYLFIFFPGLMSPDSLSMYQLALSGGYSQHTSYFMVWVWR</sequence>
<protein>
    <submittedName>
        <fullName evidence="2">Uncharacterized protein</fullName>
    </submittedName>
</protein>
<accession>A0A2S5RE71</accession>
<keyword evidence="3" id="KW-1185">Reference proteome</keyword>